<dbReference type="SUPFAM" id="SSF54909">
    <property type="entry name" value="Dimeric alpha+beta barrel"/>
    <property type="match status" value="1"/>
</dbReference>
<organism evidence="3 4">
    <name type="scientific">Alternaria dauci</name>
    <dbReference type="NCBI Taxonomy" id="48095"/>
    <lineage>
        <taxon>Eukaryota</taxon>
        <taxon>Fungi</taxon>
        <taxon>Dikarya</taxon>
        <taxon>Ascomycota</taxon>
        <taxon>Pezizomycotina</taxon>
        <taxon>Dothideomycetes</taxon>
        <taxon>Pleosporomycetidae</taxon>
        <taxon>Pleosporales</taxon>
        <taxon>Pleosporineae</taxon>
        <taxon>Pleosporaceae</taxon>
        <taxon>Alternaria</taxon>
        <taxon>Alternaria sect. Porri</taxon>
    </lineage>
</organism>
<sequence>MDRLQMRRTPGAVVAMNVRYGGSGIVDKTADPITANLLQAANCPSTVSHRLRDNMVPKAFQAGYANTTGFRKVVKATIYIKKKDGMSDDDFIEYYNNNHAQRAVPILQRHGILSYSLTYHLERDRKAIQDIMHGKAKLMDYDAICTFVFPDYLALAKFMYDKDGAALNGDHENFMDDSQMKMMVGDEYMLIKNGDKVG</sequence>
<dbReference type="Pfam" id="PF07110">
    <property type="entry name" value="EthD"/>
    <property type="match status" value="1"/>
</dbReference>
<evidence type="ECO:0000313" key="4">
    <source>
        <dbReference type="Proteomes" id="UP001578633"/>
    </source>
</evidence>
<gene>
    <name evidence="3" type="ORF">ACET3X_003082</name>
</gene>
<feature type="domain" description="EthD" evidence="2">
    <location>
        <begin position="83"/>
        <end position="178"/>
    </location>
</feature>
<evidence type="ECO:0000256" key="1">
    <source>
        <dbReference type="ARBA" id="ARBA00005986"/>
    </source>
</evidence>
<dbReference type="InterPro" id="IPR011008">
    <property type="entry name" value="Dimeric_a/b-barrel"/>
</dbReference>
<proteinExistence type="inferred from homology"/>
<evidence type="ECO:0000313" key="3">
    <source>
        <dbReference type="EMBL" id="KAL1799045.1"/>
    </source>
</evidence>
<dbReference type="Proteomes" id="UP001578633">
    <property type="component" value="Chromosome 2"/>
</dbReference>
<dbReference type="InterPro" id="IPR009799">
    <property type="entry name" value="EthD_dom"/>
</dbReference>
<dbReference type="RefSeq" id="XP_069309629.1">
    <property type="nucleotide sequence ID" value="XM_069449896.1"/>
</dbReference>
<keyword evidence="4" id="KW-1185">Reference proteome</keyword>
<protein>
    <recommendedName>
        <fullName evidence="2">EthD domain-containing protein</fullName>
    </recommendedName>
</protein>
<dbReference type="EMBL" id="JBHGVX010000002">
    <property type="protein sequence ID" value="KAL1799045.1"/>
    <property type="molecule type" value="Genomic_DNA"/>
</dbReference>
<comment type="similarity">
    <text evidence="1">Belongs to the tpcK family.</text>
</comment>
<name>A0ABR3URU9_9PLEO</name>
<dbReference type="GeneID" id="96083404"/>
<accession>A0ABR3URU9</accession>
<reference evidence="3 4" key="1">
    <citation type="submission" date="2024-09" db="EMBL/GenBank/DDBJ databases">
        <title>T2T genomes of carrot and Alternaria dauci and their utility for understanding host-pathogen interaction during carrot leaf blight disease.</title>
        <authorList>
            <person name="Liu W."/>
            <person name="Xu S."/>
            <person name="Ou C."/>
            <person name="Liu X."/>
            <person name="Zhuang F."/>
            <person name="Deng X.W."/>
        </authorList>
    </citation>
    <scope>NUCLEOTIDE SEQUENCE [LARGE SCALE GENOMIC DNA]</scope>
    <source>
        <strain evidence="3 4">A2016</strain>
    </source>
</reference>
<comment type="caution">
    <text evidence="3">The sequence shown here is derived from an EMBL/GenBank/DDBJ whole genome shotgun (WGS) entry which is preliminary data.</text>
</comment>
<dbReference type="Gene3D" id="3.30.70.100">
    <property type="match status" value="1"/>
</dbReference>
<evidence type="ECO:0000259" key="2">
    <source>
        <dbReference type="Pfam" id="PF07110"/>
    </source>
</evidence>